<evidence type="ECO:0000256" key="15">
    <source>
        <dbReference type="SAM" id="Phobius"/>
    </source>
</evidence>
<dbReference type="OrthoDB" id="9804645at2"/>
<evidence type="ECO:0000256" key="9">
    <source>
        <dbReference type="ARBA" id="ARBA00022741"/>
    </source>
</evidence>
<dbReference type="EC" id="2.7.13.3" evidence="3"/>
<dbReference type="SMART" id="SM00387">
    <property type="entry name" value="HATPase_c"/>
    <property type="match status" value="1"/>
</dbReference>
<evidence type="ECO:0000256" key="2">
    <source>
        <dbReference type="ARBA" id="ARBA00004429"/>
    </source>
</evidence>
<keyword evidence="4" id="KW-1003">Cell membrane</keyword>
<reference evidence="18 19" key="1">
    <citation type="submission" date="2018-05" db="EMBL/GenBank/DDBJ databases">
        <title>Genomic Encyclopedia of Type Strains, Phase IV (KMG-IV): sequencing the most valuable type-strain genomes for metagenomic binning, comparative biology and taxonomic classification.</title>
        <authorList>
            <person name="Goeker M."/>
        </authorList>
    </citation>
    <scope>NUCLEOTIDE SEQUENCE [LARGE SCALE GENOMIC DNA]</scope>
    <source>
        <strain evidence="18 19">DSM 25350</strain>
    </source>
</reference>
<organism evidence="18 19">
    <name type="scientific">Pleionea mediterranea</name>
    <dbReference type="NCBI Taxonomy" id="523701"/>
    <lineage>
        <taxon>Bacteria</taxon>
        <taxon>Pseudomonadati</taxon>
        <taxon>Pseudomonadota</taxon>
        <taxon>Gammaproteobacteria</taxon>
        <taxon>Oceanospirillales</taxon>
        <taxon>Pleioneaceae</taxon>
        <taxon>Pleionea</taxon>
    </lineage>
</organism>
<evidence type="ECO:0000256" key="10">
    <source>
        <dbReference type="ARBA" id="ARBA00022777"/>
    </source>
</evidence>
<dbReference type="InterPro" id="IPR004358">
    <property type="entry name" value="Sig_transdc_His_kin-like_C"/>
</dbReference>
<comment type="subcellular location">
    <subcellularLocation>
        <location evidence="2">Cell inner membrane</location>
        <topology evidence="2">Multi-pass membrane protein</topology>
    </subcellularLocation>
</comment>
<dbReference type="NCBIfam" id="NF007004">
    <property type="entry name" value="PRK09467.1"/>
    <property type="match status" value="1"/>
</dbReference>
<evidence type="ECO:0000256" key="4">
    <source>
        <dbReference type="ARBA" id="ARBA00022475"/>
    </source>
</evidence>
<dbReference type="PROSITE" id="PS50109">
    <property type="entry name" value="HIS_KIN"/>
    <property type="match status" value="1"/>
</dbReference>
<dbReference type="FunFam" id="1.10.287.130:FF:000006">
    <property type="entry name" value="Osmolarity two-component histidine kinase EnvZ"/>
    <property type="match status" value="1"/>
</dbReference>
<name>A0A316FX21_9GAMM</name>
<keyword evidence="8 15" id="KW-0812">Transmembrane</keyword>
<dbReference type="GO" id="GO:0000155">
    <property type="term" value="F:phosphorelay sensor kinase activity"/>
    <property type="evidence" value="ECO:0007669"/>
    <property type="project" value="InterPro"/>
</dbReference>
<feature type="transmembrane region" description="Helical" evidence="15">
    <location>
        <begin position="12"/>
        <end position="36"/>
    </location>
</feature>
<protein>
    <recommendedName>
        <fullName evidence="3">histidine kinase</fullName>
        <ecNumber evidence="3">2.7.13.3</ecNumber>
    </recommendedName>
</protein>
<keyword evidence="7" id="KW-0808">Transferase</keyword>
<dbReference type="PROSITE" id="PS50885">
    <property type="entry name" value="HAMP"/>
    <property type="match status" value="1"/>
</dbReference>
<dbReference type="InterPro" id="IPR003594">
    <property type="entry name" value="HATPase_dom"/>
</dbReference>
<evidence type="ECO:0000256" key="6">
    <source>
        <dbReference type="ARBA" id="ARBA00022553"/>
    </source>
</evidence>
<dbReference type="Pfam" id="PF00672">
    <property type="entry name" value="HAMP"/>
    <property type="match status" value="1"/>
</dbReference>
<dbReference type="CDD" id="cd00082">
    <property type="entry name" value="HisKA"/>
    <property type="match status" value="1"/>
</dbReference>
<keyword evidence="11" id="KW-0067">ATP-binding</keyword>
<dbReference type="PANTHER" id="PTHR44936">
    <property type="entry name" value="SENSOR PROTEIN CREC"/>
    <property type="match status" value="1"/>
</dbReference>
<feature type="transmembrane region" description="Helical" evidence="15">
    <location>
        <begin position="143"/>
        <end position="168"/>
    </location>
</feature>
<accession>A0A316FX21</accession>
<dbReference type="AlphaFoldDB" id="A0A316FX21"/>
<evidence type="ECO:0000256" key="8">
    <source>
        <dbReference type="ARBA" id="ARBA00022692"/>
    </source>
</evidence>
<dbReference type="PANTHER" id="PTHR44936:SF5">
    <property type="entry name" value="SENSOR HISTIDINE KINASE ENVZ"/>
    <property type="match status" value="1"/>
</dbReference>
<evidence type="ECO:0000256" key="1">
    <source>
        <dbReference type="ARBA" id="ARBA00000085"/>
    </source>
</evidence>
<dbReference type="Gene3D" id="3.30.565.10">
    <property type="entry name" value="Histidine kinase-like ATPase, C-terminal domain"/>
    <property type="match status" value="1"/>
</dbReference>
<keyword evidence="19" id="KW-1185">Reference proteome</keyword>
<dbReference type="RefSeq" id="WP_109762902.1">
    <property type="nucleotide sequence ID" value="NZ_QGGU01000004.1"/>
</dbReference>
<dbReference type="Proteomes" id="UP000245790">
    <property type="component" value="Unassembled WGS sequence"/>
</dbReference>
<keyword evidence="13" id="KW-0902">Two-component regulatory system</keyword>
<evidence type="ECO:0000259" key="16">
    <source>
        <dbReference type="PROSITE" id="PS50109"/>
    </source>
</evidence>
<keyword evidence="9" id="KW-0547">Nucleotide-binding</keyword>
<dbReference type="InterPro" id="IPR005467">
    <property type="entry name" value="His_kinase_dom"/>
</dbReference>
<dbReference type="InterPro" id="IPR036890">
    <property type="entry name" value="HATPase_C_sf"/>
</dbReference>
<keyword evidence="10 18" id="KW-0418">Kinase</keyword>
<dbReference type="InterPro" id="IPR036097">
    <property type="entry name" value="HisK_dim/P_sf"/>
</dbReference>
<dbReference type="GO" id="GO:0005524">
    <property type="term" value="F:ATP binding"/>
    <property type="evidence" value="ECO:0007669"/>
    <property type="project" value="UniProtKB-KW"/>
</dbReference>
<feature type="domain" description="Histidine kinase" evidence="16">
    <location>
        <begin position="229"/>
        <end position="428"/>
    </location>
</feature>
<proteinExistence type="predicted"/>
<dbReference type="CDD" id="cd06225">
    <property type="entry name" value="HAMP"/>
    <property type="match status" value="1"/>
</dbReference>
<sequence length="433" mass="48679">MTLIPQGAFGRTALLIAGLLFVNLLVYLFVTAFMVVKPNSDILMKQMANQMNALVIHEQNNVAPEVIEQFEQATGIQSFAFKQALGEGFADAVYYKSLSDQLSSYLGEGSEIRIEESDKAYYWILHPKQKDIWIRIPSIRIDYWTYLVPVFYISIIFVLSILGGWIFAKQLHRPLKRLEVAAREIGRGDYPGKLKESGARELVAVTQAFNQMAKDVHQLEEDRTLLLAGISHDLRTPITRIRLASEFLGEQDIETKNGIIADTEDMDAIIDQFISFVRDGRDEAAQDVDLNQIIEQIAENNVLHHRDITTDLNSLPKYPVKILAMKRLIGNLVENGFRYGKPPVEIASRFTAGKIIITVSDHGEGIPDKDVERLFQPFSRGEQARTGRGSGLGLAIVKRIVELHHGEIELHNLSRGGLQVTLTFIPDITSNKL</sequence>
<evidence type="ECO:0000259" key="17">
    <source>
        <dbReference type="PROSITE" id="PS50885"/>
    </source>
</evidence>
<keyword evidence="5" id="KW-0997">Cell inner membrane</keyword>
<dbReference type="Pfam" id="PF00512">
    <property type="entry name" value="HisKA"/>
    <property type="match status" value="1"/>
</dbReference>
<keyword evidence="14 15" id="KW-0472">Membrane</keyword>
<evidence type="ECO:0000313" key="19">
    <source>
        <dbReference type="Proteomes" id="UP000245790"/>
    </source>
</evidence>
<evidence type="ECO:0000256" key="5">
    <source>
        <dbReference type="ARBA" id="ARBA00022519"/>
    </source>
</evidence>
<evidence type="ECO:0000256" key="3">
    <source>
        <dbReference type="ARBA" id="ARBA00012438"/>
    </source>
</evidence>
<evidence type="ECO:0000256" key="13">
    <source>
        <dbReference type="ARBA" id="ARBA00023012"/>
    </source>
</evidence>
<evidence type="ECO:0000256" key="14">
    <source>
        <dbReference type="ARBA" id="ARBA00023136"/>
    </source>
</evidence>
<feature type="domain" description="HAMP" evidence="17">
    <location>
        <begin position="169"/>
        <end position="221"/>
    </location>
</feature>
<evidence type="ECO:0000256" key="11">
    <source>
        <dbReference type="ARBA" id="ARBA00022840"/>
    </source>
</evidence>
<dbReference type="InterPro" id="IPR003660">
    <property type="entry name" value="HAMP_dom"/>
</dbReference>
<comment type="catalytic activity">
    <reaction evidence="1">
        <text>ATP + protein L-histidine = ADP + protein N-phospho-L-histidine.</text>
        <dbReference type="EC" id="2.7.13.3"/>
    </reaction>
</comment>
<gene>
    <name evidence="18" type="ORF">C8D97_104141</name>
</gene>
<comment type="caution">
    <text evidence="18">The sequence shown here is derived from an EMBL/GenBank/DDBJ whole genome shotgun (WGS) entry which is preliminary data.</text>
</comment>
<dbReference type="PRINTS" id="PR00344">
    <property type="entry name" value="BCTRLSENSOR"/>
</dbReference>
<evidence type="ECO:0000256" key="7">
    <source>
        <dbReference type="ARBA" id="ARBA00022679"/>
    </source>
</evidence>
<dbReference type="Pfam" id="PF02518">
    <property type="entry name" value="HATPase_c"/>
    <property type="match status" value="1"/>
</dbReference>
<dbReference type="EMBL" id="QGGU01000004">
    <property type="protein sequence ID" value="PWK52923.1"/>
    <property type="molecule type" value="Genomic_DNA"/>
</dbReference>
<dbReference type="InterPro" id="IPR003661">
    <property type="entry name" value="HisK_dim/P_dom"/>
</dbReference>
<dbReference type="SMART" id="SM00304">
    <property type="entry name" value="HAMP"/>
    <property type="match status" value="1"/>
</dbReference>
<keyword evidence="6" id="KW-0597">Phosphoprotein</keyword>
<dbReference type="SUPFAM" id="SSF55874">
    <property type="entry name" value="ATPase domain of HSP90 chaperone/DNA topoisomerase II/histidine kinase"/>
    <property type="match status" value="1"/>
</dbReference>
<evidence type="ECO:0000313" key="18">
    <source>
        <dbReference type="EMBL" id="PWK52923.1"/>
    </source>
</evidence>
<dbReference type="GO" id="GO:0005886">
    <property type="term" value="C:plasma membrane"/>
    <property type="evidence" value="ECO:0007669"/>
    <property type="project" value="UniProtKB-SubCell"/>
</dbReference>
<dbReference type="InterPro" id="IPR050980">
    <property type="entry name" value="2C_sensor_his_kinase"/>
</dbReference>
<dbReference type="Gene3D" id="1.10.287.130">
    <property type="match status" value="1"/>
</dbReference>
<keyword evidence="12 15" id="KW-1133">Transmembrane helix</keyword>
<evidence type="ECO:0000256" key="12">
    <source>
        <dbReference type="ARBA" id="ARBA00022989"/>
    </source>
</evidence>
<dbReference type="SUPFAM" id="SSF47384">
    <property type="entry name" value="Homodimeric domain of signal transducing histidine kinase"/>
    <property type="match status" value="1"/>
</dbReference>
<dbReference type="SMART" id="SM00388">
    <property type="entry name" value="HisKA"/>
    <property type="match status" value="1"/>
</dbReference>